<organism evidence="1 2">
    <name type="scientific">Melastoma candidum</name>
    <dbReference type="NCBI Taxonomy" id="119954"/>
    <lineage>
        <taxon>Eukaryota</taxon>
        <taxon>Viridiplantae</taxon>
        <taxon>Streptophyta</taxon>
        <taxon>Embryophyta</taxon>
        <taxon>Tracheophyta</taxon>
        <taxon>Spermatophyta</taxon>
        <taxon>Magnoliopsida</taxon>
        <taxon>eudicotyledons</taxon>
        <taxon>Gunneridae</taxon>
        <taxon>Pentapetalae</taxon>
        <taxon>rosids</taxon>
        <taxon>malvids</taxon>
        <taxon>Myrtales</taxon>
        <taxon>Melastomataceae</taxon>
        <taxon>Melastomatoideae</taxon>
        <taxon>Melastomateae</taxon>
        <taxon>Melastoma</taxon>
    </lineage>
</organism>
<reference evidence="2" key="1">
    <citation type="journal article" date="2023" name="Front. Plant Sci.">
        <title>Chromosomal-level genome assembly of Melastoma candidum provides insights into trichome evolution.</title>
        <authorList>
            <person name="Zhong Y."/>
            <person name="Wu W."/>
            <person name="Sun C."/>
            <person name="Zou P."/>
            <person name="Liu Y."/>
            <person name="Dai S."/>
            <person name="Zhou R."/>
        </authorList>
    </citation>
    <scope>NUCLEOTIDE SEQUENCE [LARGE SCALE GENOMIC DNA]</scope>
</reference>
<protein>
    <submittedName>
        <fullName evidence="1">Uncharacterized protein</fullName>
    </submittedName>
</protein>
<comment type="caution">
    <text evidence="1">The sequence shown here is derived from an EMBL/GenBank/DDBJ whole genome shotgun (WGS) entry which is preliminary data.</text>
</comment>
<keyword evidence="2" id="KW-1185">Reference proteome</keyword>
<accession>A0ACB9N5F2</accession>
<dbReference type="EMBL" id="CM042887">
    <property type="protein sequence ID" value="KAI4329495.1"/>
    <property type="molecule type" value="Genomic_DNA"/>
</dbReference>
<name>A0ACB9N5F2_9MYRT</name>
<gene>
    <name evidence="1" type="ORF">MLD38_027879</name>
</gene>
<proteinExistence type="predicted"/>
<sequence length="110" mass="11519">MRRLEGLMSHEEVGGFDVAVDDLAAVEVGEAGEDLVGQVGELELVAQVDALQGTAVHELQEDLNLAIVVVHIMAPDHIGVVDVAEDLNLSADLEADGVLIVVAVDNLEGK</sequence>
<dbReference type="Proteomes" id="UP001057402">
    <property type="component" value="Chromosome 8"/>
</dbReference>
<evidence type="ECO:0000313" key="1">
    <source>
        <dbReference type="EMBL" id="KAI4329495.1"/>
    </source>
</evidence>
<evidence type="ECO:0000313" key="2">
    <source>
        <dbReference type="Proteomes" id="UP001057402"/>
    </source>
</evidence>